<dbReference type="InterPro" id="IPR001313">
    <property type="entry name" value="Pumilio_RNA-bd_rpt"/>
</dbReference>
<gene>
    <name evidence="10" type="ORF">POM88_051845</name>
</gene>
<dbReference type="Proteomes" id="UP001237642">
    <property type="component" value="Unassembled WGS sequence"/>
</dbReference>
<evidence type="ECO:0000256" key="6">
    <source>
        <dbReference type="ARBA" id="ARBA00055193"/>
    </source>
</evidence>
<comment type="subcellular location">
    <subcellularLocation>
        <location evidence="1">Cytoplasm</location>
    </subcellularLocation>
</comment>
<sequence>MATESPIRISESSSKWASLNGTSGYGSSSANIGGIDELGLLLKSQTFQGNGRALVPSRSGSAPPSMEGSIAAAKNIIANRHFDSSASSLASINSFIDSHISGENVDADPAYLAYLSSVKMNPRLTSTQMPSNNKRLVRQIGTAGYDRRLTSSDDSSRGSLLMPHVKLPTHREEIEDDRLAQLTPSNRPDRSTSLSCPSEVPSQLDCVSGMTQEDITHDKSPVHSQDPPLSLESVEEVDTQDAESFTPILSADDMQKSSYPDPASSVSSSSSLPSTRSTSSKLNVHRRLSNTMDSHLGDHNSSNRVAHTVPASIDSNMNSTSSSSSPNPNPQHSRQLNMVQNQISHEQRYTFEVQNSQSEISPLGFNPPYIGSDHFFHGPSNYSGAEVHPLAQSSGIGPPLYATAAAEHMNSSTLLYQNLHPSSYFSPQYTLGAYTFQSEGLSPYIAGYVPPAVVPVAFDAGSRPHFSPQTSSFGGITSHGINLQHFNSYYGHFGYPAQPSLTDSRHIQYFQRPFGDAYGPGHFDHLPPRPAAIGNLLTAIDSTKGSELSALSADQNLWNQESTGHVYLNPGRTVIPYYVGSPRDTGHLQFPAAAVASPVLPGSPVSGTNFFSGTNQLRFSPHLARNSGMTSGWPGQRGPDGIKSMSFLEELKSGKGRKLELPDIVGHVIEFSGDQHGSRFIQQKLENCSLEEKESVFKEVLPYTSKLMTDVFGNYVIQKFFEYGSLEQRKQLAGQLAGQILTLSLQMYGCRVIQKALDVIEQEQKIKLVQELDGHVIRCVRDQNGNHVIQKCIETMPTHQIDFIISSFRGQVAKLSTHPYGCRVIQRVLEHCTDDVQSQFIVDEILESVCSLAQDQYGNYVTQHVLERGKPPERHLIITKLSGNIVQLSQHKFASNVVEKCLEYGDSNTLDIIIGEIIGQGDGIDNLLTMVKDQYANYVIQRIIQTCSGDQREMLLGRIRTHLNSLKKYTYGKHIVARFEQLYGEELKDQDPDTFPEFFVLLRLQLVLLLSCLFCVKPASFDPLC</sequence>
<dbReference type="EMBL" id="JAUIZM010000012">
    <property type="protein sequence ID" value="KAK1353480.1"/>
    <property type="molecule type" value="Genomic_DNA"/>
</dbReference>
<dbReference type="SUPFAM" id="SSF48371">
    <property type="entry name" value="ARM repeat"/>
    <property type="match status" value="1"/>
</dbReference>
<dbReference type="InterPro" id="IPR011989">
    <property type="entry name" value="ARM-like"/>
</dbReference>
<feature type="repeat" description="Pumilio" evidence="7">
    <location>
        <begin position="663"/>
        <end position="698"/>
    </location>
</feature>
<dbReference type="PROSITE" id="PS50302">
    <property type="entry name" value="PUM"/>
    <property type="match status" value="8"/>
</dbReference>
<evidence type="ECO:0000256" key="8">
    <source>
        <dbReference type="SAM" id="MobiDB-lite"/>
    </source>
</evidence>
<evidence type="ECO:0000256" key="4">
    <source>
        <dbReference type="ARBA" id="ARBA00022845"/>
    </source>
</evidence>
<evidence type="ECO:0000259" key="9">
    <source>
        <dbReference type="PROSITE" id="PS50303"/>
    </source>
</evidence>
<keyword evidence="4" id="KW-0810">Translation regulation</keyword>
<dbReference type="PANTHER" id="PTHR12537:SF119">
    <property type="entry name" value="PUMILIO HOMOLOG 6, CHLOROPLASTIC"/>
    <property type="match status" value="1"/>
</dbReference>
<name>A0AAD8GQW9_9APIA</name>
<dbReference type="PROSITE" id="PS50303">
    <property type="entry name" value="PUM_HD"/>
    <property type="match status" value="1"/>
</dbReference>
<dbReference type="GO" id="GO:0003729">
    <property type="term" value="F:mRNA binding"/>
    <property type="evidence" value="ECO:0007669"/>
    <property type="project" value="UniProtKB-ARBA"/>
</dbReference>
<reference evidence="10" key="2">
    <citation type="submission" date="2023-05" db="EMBL/GenBank/DDBJ databases">
        <authorList>
            <person name="Schelkunov M.I."/>
        </authorList>
    </citation>
    <scope>NUCLEOTIDE SEQUENCE</scope>
    <source>
        <strain evidence="10">Hsosn_3</strain>
        <tissue evidence="10">Leaf</tissue>
    </source>
</reference>
<feature type="region of interest" description="Disordered" evidence="8">
    <location>
        <begin position="141"/>
        <end position="284"/>
    </location>
</feature>
<dbReference type="InterPro" id="IPR033712">
    <property type="entry name" value="Pumilio_RNA-bd"/>
</dbReference>
<keyword evidence="5" id="KW-0694">RNA-binding</keyword>
<accession>A0AAD8GQW9</accession>
<feature type="repeat" description="Pumilio" evidence="7">
    <location>
        <begin position="735"/>
        <end position="770"/>
    </location>
</feature>
<feature type="compositionally biased region" description="Low complexity" evidence="8">
    <location>
        <begin position="257"/>
        <end position="280"/>
    </location>
</feature>
<feature type="compositionally biased region" description="Polar residues" evidence="8">
    <location>
        <begin position="182"/>
        <end position="196"/>
    </location>
</feature>
<feature type="repeat" description="Pumilio" evidence="7">
    <location>
        <begin position="880"/>
        <end position="915"/>
    </location>
</feature>
<comment type="caution">
    <text evidence="10">The sequence shown here is derived from an EMBL/GenBank/DDBJ whole genome shotgun (WGS) entry which is preliminary data.</text>
</comment>
<feature type="compositionally biased region" description="Basic and acidic residues" evidence="8">
    <location>
        <begin position="169"/>
        <end position="179"/>
    </location>
</feature>
<feature type="domain" description="PUM-HD" evidence="9">
    <location>
        <begin position="643"/>
        <end position="983"/>
    </location>
</feature>
<evidence type="ECO:0000313" key="10">
    <source>
        <dbReference type="EMBL" id="KAK1353480.1"/>
    </source>
</evidence>
<dbReference type="AlphaFoldDB" id="A0AAD8GQW9"/>
<evidence type="ECO:0000256" key="7">
    <source>
        <dbReference type="PROSITE-ProRule" id="PRU00317"/>
    </source>
</evidence>
<dbReference type="SMART" id="SM00025">
    <property type="entry name" value="Pumilio"/>
    <property type="match status" value="8"/>
</dbReference>
<proteinExistence type="predicted"/>
<dbReference type="FunFam" id="1.25.10.10:FF:000004">
    <property type="entry name" value="Pumilio homolog 1 isoform 2"/>
    <property type="match status" value="1"/>
</dbReference>
<organism evidence="10 11">
    <name type="scientific">Heracleum sosnowskyi</name>
    <dbReference type="NCBI Taxonomy" id="360622"/>
    <lineage>
        <taxon>Eukaryota</taxon>
        <taxon>Viridiplantae</taxon>
        <taxon>Streptophyta</taxon>
        <taxon>Embryophyta</taxon>
        <taxon>Tracheophyta</taxon>
        <taxon>Spermatophyta</taxon>
        <taxon>Magnoliopsida</taxon>
        <taxon>eudicotyledons</taxon>
        <taxon>Gunneridae</taxon>
        <taxon>Pentapetalae</taxon>
        <taxon>asterids</taxon>
        <taxon>campanulids</taxon>
        <taxon>Apiales</taxon>
        <taxon>Apiaceae</taxon>
        <taxon>Apioideae</taxon>
        <taxon>apioid superclade</taxon>
        <taxon>Tordylieae</taxon>
        <taxon>Tordyliinae</taxon>
        <taxon>Heracleum</taxon>
    </lineage>
</organism>
<comment type="function">
    <text evidence="6">Sequence-specific RNA-binding protein that regulates translation and mRNA stability by binding the 3'-UTR of target mRNAs. Binds the APUM-binding elements (APBEs) in the 3'-UTR mRNA sequence of CLV1, PNH, WUS and FAS2.</text>
</comment>
<dbReference type="GO" id="GO:0006417">
    <property type="term" value="P:regulation of translation"/>
    <property type="evidence" value="ECO:0007669"/>
    <property type="project" value="UniProtKB-KW"/>
</dbReference>
<dbReference type="CDD" id="cd07920">
    <property type="entry name" value="Pumilio"/>
    <property type="match status" value="1"/>
</dbReference>
<feature type="repeat" description="Pumilio" evidence="7">
    <location>
        <begin position="699"/>
        <end position="734"/>
    </location>
</feature>
<dbReference type="Gene3D" id="1.25.10.10">
    <property type="entry name" value="Leucine-rich Repeat Variant"/>
    <property type="match status" value="1"/>
</dbReference>
<protein>
    <submittedName>
        <fullName evidence="10">Pumilio-like</fullName>
    </submittedName>
</protein>
<keyword evidence="11" id="KW-1185">Reference proteome</keyword>
<feature type="compositionally biased region" description="Low complexity" evidence="8">
    <location>
        <begin position="315"/>
        <end position="326"/>
    </location>
</feature>
<dbReference type="Pfam" id="PF00806">
    <property type="entry name" value="PUF"/>
    <property type="match status" value="8"/>
</dbReference>
<feature type="repeat" description="Pumilio" evidence="7">
    <location>
        <begin position="807"/>
        <end position="843"/>
    </location>
</feature>
<feature type="repeat" description="Pumilio" evidence="7">
    <location>
        <begin position="771"/>
        <end position="806"/>
    </location>
</feature>
<reference evidence="10" key="1">
    <citation type="submission" date="2023-02" db="EMBL/GenBank/DDBJ databases">
        <title>Genome of toxic invasive species Heracleum sosnowskyi carries increased number of genes despite the absence of recent whole-genome duplications.</title>
        <authorList>
            <person name="Schelkunov M."/>
            <person name="Shtratnikova V."/>
            <person name="Makarenko M."/>
            <person name="Klepikova A."/>
            <person name="Omelchenko D."/>
            <person name="Novikova G."/>
            <person name="Obukhova E."/>
            <person name="Bogdanov V."/>
            <person name="Penin A."/>
            <person name="Logacheva M."/>
        </authorList>
    </citation>
    <scope>NUCLEOTIDE SEQUENCE</scope>
    <source>
        <strain evidence="10">Hsosn_3</strain>
        <tissue evidence="10">Leaf</tissue>
    </source>
</reference>
<feature type="compositionally biased region" description="Basic and acidic residues" evidence="8">
    <location>
        <begin position="145"/>
        <end position="156"/>
    </location>
</feature>
<evidence type="ECO:0000256" key="5">
    <source>
        <dbReference type="ARBA" id="ARBA00022884"/>
    </source>
</evidence>
<evidence type="ECO:0000256" key="3">
    <source>
        <dbReference type="ARBA" id="ARBA00022737"/>
    </source>
</evidence>
<evidence type="ECO:0000313" key="11">
    <source>
        <dbReference type="Proteomes" id="UP001237642"/>
    </source>
</evidence>
<dbReference type="GO" id="GO:0005737">
    <property type="term" value="C:cytoplasm"/>
    <property type="evidence" value="ECO:0007669"/>
    <property type="project" value="UniProtKB-SubCell"/>
</dbReference>
<feature type="region of interest" description="Disordered" evidence="8">
    <location>
        <begin position="313"/>
        <end position="334"/>
    </location>
</feature>
<dbReference type="PANTHER" id="PTHR12537">
    <property type="entry name" value="RNA BINDING PROTEIN PUMILIO-RELATED"/>
    <property type="match status" value="1"/>
</dbReference>
<feature type="repeat" description="Pumilio" evidence="7">
    <location>
        <begin position="916"/>
        <end position="957"/>
    </location>
</feature>
<keyword evidence="2" id="KW-0963">Cytoplasm</keyword>
<feature type="repeat" description="Pumilio" evidence="7">
    <location>
        <begin position="844"/>
        <end position="879"/>
    </location>
</feature>
<keyword evidence="3" id="KW-0677">Repeat</keyword>
<dbReference type="InterPro" id="IPR033133">
    <property type="entry name" value="PUM-HD"/>
</dbReference>
<dbReference type="InterPro" id="IPR016024">
    <property type="entry name" value="ARM-type_fold"/>
</dbReference>
<evidence type="ECO:0000256" key="2">
    <source>
        <dbReference type="ARBA" id="ARBA00022490"/>
    </source>
</evidence>
<evidence type="ECO:0000256" key="1">
    <source>
        <dbReference type="ARBA" id="ARBA00004496"/>
    </source>
</evidence>